<comment type="caution">
    <text evidence="1">The sequence shown here is derived from an EMBL/GenBank/DDBJ whole genome shotgun (WGS) entry which is preliminary data.</text>
</comment>
<accession>A0ACC0A491</accession>
<name>A0ACC0A491_CATRO</name>
<proteinExistence type="predicted"/>
<dbReference type="EMBL" id="CM044707">
    <property type="protein sequence ID" value="KAI5654346.1"/>
    <property type="molecule type" value="Genomic_DNA"/>
</dbReference>
<gene>
    <name evidence="1" type="ORF">M9H77_31533</name>
</gene>
<keyword evidence="2" id="KW-1185">Reference proteome</keyword>
<evidence type="ECO:0000313" key="1">
    <source>
        <dbReference type="EMBL" id="KAI5654346.1"/>
    </source>
</evidence>
<organism evidence="1 2">
    <name type="scientific">Catharanthus roseus</name>
    <name type="common">Madagascar periwinkle</name>
    <name type="synonym">Vinca rosea</name>
    <dbReference type="NCBI Taxonomy" id="4058"/>
    <lineage>
        <taxon>Eukaryota</taxon>
        <taxon>Viridiplantae</taxon>
        <taxon>Streptophyta</taxon>
        <taxon>Embryophyta</taxon>
        <taxon>Tracheophyta</taxon>
        <taxon>Spermatophyta</taxon>
        <taxon>Magnoliopsida</taxon>
        <taxon>eudicotyledons</taxon>
        <taxon>Gunneridae</taxon>
        <taxon>Pentapetalae</taxon>
        <taxon>asterids</taxon>
        <taxon>lamiids</taxon>
        <taxon>Gentianales</taxon>
        <taxon>Apocynaceae</taxon>
        <taxon>Rauvolfioideae</taxon>
        <taxon>Vinceae</taxon>
        <taxon>Catharanthinae</taxon>
        <taxon>Catharanthus</taxon>
    </lineage>
</organism>
<sequence>MLIANSRKSKQLSTQLLEGAAEIRSNLKLKQNLAAEIERTLKTLRAQRKITNTCDIKIAENSRALRDRRDDGKLPSHPIENPRANYHEQAKAVITFRNKKLVDNKIGETIKDDKLNENEIKGINMGTKIKRKIENELASSSNSKTLESSPTASYKPKFVEILKYHILCKLSFL</sequence>
<evidence type="ECO:0000313" key="2">
    <source>
        <dbReference type="Proteomes" id="UP001060085"/>
    </source>
</evidence>
<dbReference type="Proteomes" id="UP001060085">
    <property type="component" value="Linkage Group LG07"/>
</dbReference>
<protein>
    <submittedName>
        <fullName evidence="1">Uncharacterized protein</fullName>
    </submittedName>
</protein>
<reference evidence="2" key="1">
    <citation type="journal article" date="2023" name="Nat. Plants">
        <title>Single-cell RNA sequencing provides a high-resolution roadmap for understanding the multicellular compartmentation of specialized metabolism.</title>
        <authorList>
            <person name="Sun S."/>
            <person name="Shen X."/>
            <person name="Li Y."/>
            <person name="Li Y."/>
            <person name="Wang S."/>
            <person name="Li R."/>
            <person name="Zhang H."/>
            <person name="Shen G."/>
            <person name="Guo B."/>
            <person name="Wei J."/>
            <person name="Xu J."/>
            <person name="St-Pierre B."/>
            <person name="Chen S."/>
            <person name="Sun C."/>
        </authorList>
    </citation>
    <scope>NUCLEOTIDE SEQUENCE [LARGE SCALE GENOMIC DNA]</scope>
</reference>